<dbReference type="EMBL" id="CADCXY010000004">
    <property type="protein sequence ID" value="CAB0151436.1"/>
    <property type="molecule type" value="Genomic_DNA"/>
</dbReference>
<keyword evidence="1" id="KW-0812">Transmembrane</keyword>
<gene>
    <name evidence="3" type="ORF">PSI9734_01823</name>
</gene>
<dbReference type="CDD" id="cd00093">
    <property type="entry name" value="HTH_XRE"/>
    <property type="match status" value="1"/>
</dbReference>
<name>A0A6S6WQ71_9GAMM</name>
<feature type="transmembrane region" description="Helical" evidence="1">
    <location>
        <begin position="97"/>
        <end position="117"/>
    </location>
</feature>
<sequence length="240" mass="27318">MTLGDYLKQQRTEQTLSQAELAEKMGVEQSYLSKLEAERSLPSAEILTAWLTALELELDDVLAHLDRAYLHAKLARIPSIDAWLRQQKVQSLVRERIRLYAAVLCIAVAVPMFYLGYTKLLFDESIYEYESPGVVLPGEPQDIFALAPQLQNGSLSERHQAHVDILKRRDPKIRLLQDYRGAQFSQAIPEAPNDGFTRTYYLEKTHQRARWPNTLLQALGLFIGTAGAVLLMALLRKPKR</sequence>
<dbReference type="SUPFAM" id="SSF47413">
    <property type="entry name" value="lambda repressor-like DNA-binding domains"/>
    <property type="match status" value="1"/>
</dbReference>
<keyword evidence="4" id="KW-1185">Reference proteome</keyword>
<dbReference type="Pfam" id="PF01381">
    <property type="entry name" value="HTH_3"/>
    <property type="match status" value="1"/>
</dbReference>
<dbReference type="GO" id="GO:0003677">
    <property type="term" value="F:DNA binding"/>
    <property type="evidence" value="ECO:0007669"/>
    <property type="project" value="InterPro"/>
</dbReference>
<evidence type="ECO:0000313" key="3">
    <source>
        <dbReference type="EMBL" id="CAB0151436.1"/>
    </source>
</evidence>
<dbReference type="AlphaFoldDB" id="A0A6S6WQ71"/>
<dbReference type="RefSeq" id="WP_173920815.1">
    <property type="nucleotide sequence ID" value="NZ_CADCXY010000004.1"/>
</dbReference>
<keyword evidence="1" id="KW-1133">Transmembrane helix</keyword>
<keyword evidence="1" id="KW-0472">Membrane</keyword>
<dbReference type="PROSITE" id="PS50943">
    <property type="entry name" value="HTH_CROC1"/>
    <property type="match status" value="1"/>
</dbReference>
<dbReference type="SMART" id="SM00530">
    <property type="entry name" value="HTH_XRE"/>
    <property type="match status" value="1"/>
</dbReference>
<feature type="domain" description="HTH cro/C1-type" evidence="2">
    <location>
        <begin position="7"/>
        <end position="61"/>
    </location>
</feature>
<reference evidence="3 4" key="1">
    <citation type="submission" date="2020-02" db="EMBL/GenBank/DDBJ databases">
        <authorList>
            <person name="Rodrigo-Torres L."/>
            <person name="Arahal R. D."/>
            <person name="Lucena T."/>
        </authorList>
    </citation>
    <scope>NUCLEOTIDE SEQUENCE [LARGE SCALE GENOMIC DNA]</scope>
    <source>
        <strain evidence="3 4">CECT 9734</strain>
    </source>
</reference>
<evidence type="ECO:0000313" key="4">
    <source>
        <dbReference type="Proteomes" id="UP000481517"/>
    </source>
</evidence>
<organism evidence="3 4">
    <name type="scientific">Pseudidiomarina piscicola</name>
    <dbReference type="NCBI Taxonomy" id="2614830"/>
    <lineage>
        <taxon>Bacteria</taxon>
        <taxon>Pseudomonadati</taxon>
        <taxon>Pseudomonadota</taxon>
        <taxon>Gammaproteobacteria</taxon>
        <taxon>Alteromonadales</taxon>
        <taxon>Idiomarinaceae</taxon>
        <taxon>Pseudidiomarina</taxon>
    </lineage>
</organism>
<dbReference type="InterPro" id="IPR001387">
    <property type="entry name" value="Cro/C1-type_HTH"/>
</dbReference>
<dbReference type="InterPro" id="IPR010982">
    <property type="entry name" value="Lambda_DNA-bd_dom_sf"/>
</dbReference>
<protein>
    <recommendedName>
        <fullName evidence="2">HTH cro/C1-type domain-containing protein</fullName>
    </recommendedName>
</protein>
<evidence type="ECO:0000259" key="2">
    <source>
        <dbReference type="PROSITE" id="PS50943"/>
    </source>
</evidence>
<evidence type="ECO:0000256" key="1">
    <source>
        <dbReference type="SAM" id="Phobius"/>
    </source>
</evidence>
<proteinExistence type="predicted"/>
<accession>A0A6S6WQ71</accession>
<dbReference type="Gene3D" id="1.10.260.40">
    <property type="entry name" value="lambda repressor-like DNA-binding domains"/>
    <property type="match status" value="1"/>
</dbReference>
<feature type="transmembrane region" description="Helical" evidence="1">
    <location>
        <begin position="215"/>
        <end position="235"/>
    </location>
</feature>
<dbReference type="Proteomes" id="UP000481517">
    <property type="component" value="Unassembled WGS sequence"/>
</dbReference>